<dbReference type="Pfam" id="PF13401">
    <property type="entry name" value="AAA_22"/>
    <property type="match status" value="1"/>
</dbReference>
<feature type="compositionally biased region" description="Low complexity" evidence="1">
    <location>
        <begin position="354"/>
        <end position="364"/>
    </location>
</feature>
<dbReference type="GO" id="GO:0016887">
    <property type="term" value="F:ATP hydrolysis activity"/>
    <property type="evidence" value="ECO:0007669"/>
    <property type="project" value="InterPro"/>
</dbReference>
<dbReference type="PANTHER" id="PTHR35894:SF7">
    <property type="entry name" value="GENERAL SECRETION PATHWAY PROTEIN A-RELATED"/>
    <property type="match status" value="1"/>
</dbReference>
<gene>
    <name evidence="3" type="ORF">SAMN05216214_10376</name>
</gene>
<accession>A0A1H7HRX7</accession>
<dbReference type="EMBL" id="FOAS01000003">
    <property type="protein sequence ID" value="SEK53116.1"/>
    <property type="molecule type" value="Genomic_DNA"/>
</dbReference>
<dbReference type="SUPFAM" id="SSF52540">
    <property type="entry name" value="P-loop containing nucleoside triphosphate hydrolases"/>
    <property type="match status" value="1"/>
</dbReference>
<proteinExistence type="predicted"/>
<dbReference type="PROSITE" id="PS51724">
    <property type="entry name" value="SPOR"/>
    <property type="match status" value="1"/>
</dbReference>
<dbReference type="GO" id="GO:0042834">
    <property type="term" value="F:peptidoglycan binding"/>
    <property type="evidence" value="ECO:0007669"/>
    <property type="project" value="InterPro"/>
</dbReference>
<dbReference type="InterPro" id="IPR003593">
    <property type="entry name" value="AAA+_ATPase"/>
</dbReference>
<reference evidence="3 4" key="1">
    <citation type="submission" date="2016-10" db="EMBL/GenBank/DDBJ databases">
        <authorList>
            <person name="de Groot N.N."/>
        </authorList>
    </citation>
    <scope>NUCLEOTIDE SEQUENCE [LARGE SCALE GENOMIC DNA]</scope>
    <source>
        <strain evidence="3 4">JCM 19513</strain>
    </source>
</reference>
<dbReference type="InterPro" id="IPR049945">
    <property type="entry name" value="AAA_22"/>
</dbReference>
<dbReference type="AlphaFoldDB" id="A0A1H7HRX7"/>
<dbReference type="Pfam" id="PF05036">
    <property type="entry name" value="SPOR"/>
    <property type="match status" value="1"/>
</dbReference>
<keyword evidence="4" id="KW-1185">Reference proteome</keyword>
<dbReference type="InterPro" id="IPR027417">
    <property type="entry name" value="P-loop_NTPase"/>
</dbReference>
<dbReference type="PANTHER" id="PTHR35894">
    <property type="entry name" value="GENERAL SECRETION PATHWAY PROTEIN A-RELATED"/>
    <property type="match status" value="1"/>
</dbReference>
<dbReference type="RefSeq" id="WP_074865568.1">
    <property type="nucleotide sequence ID" value="NZ_FOAS01000003.1"/>
</dbReference>
<evidence type="ECO:0000313" key="4">
    <source>
        <dbReference type="Proteomes" id="UP000185766"/>
    </source>
</evidence>
<dbReference type="STRING" id="1429083.GCA_001885685_01653"/>
<dbReference type="SMART" id="SM00382">
    <property type="entry name" value="AAA"/>
    <property type="match status" value="1"/>
</dbReference>
<dbReference type="InterPro" id="IPR036680">
    <property type="entry name" value="SPOR-like_sf"/>
</dbReference>
<protein>
    <submittedName>
        <fullName evidence="3">DamX protein</fullName>
    </submittedName>
</protein>
<dbReference type="Gene3D" id="3.30.70.1070">
    <property type="entry name" value="Sporulation related repeat"/>
    <property type="match status" value="1"/>
</dbReference>
<evidence type="ECO:0000259" key="2">
    <source>
        <dbReference type="PROSITE" id="PS51724"/>
    </source>
</evidence>
<name>A0A1H7HRX7_9GAMM</name>
<dbReference type="Gene3D" id="3.40.50.300">
    <property type="entry name" value="P-loop containing nucleotide triphosphate hydrolases"/>
    <property type="match status" value="1"/>
</dbReference>
<organism evidence="3 4">
    <name type="scientific">Atopomonas hussainii</name>
    <dbReference type="NCBI Taxonomy" id="1429083"/>
    <lineage>
        <taxon>Bacteria</taxon>
        <taxon>Pseudomonadati</taxon>
        <taxon>Pseudomonadota</taxon>
        <taxon>Gammaproteobacteria</taxon>
        <taxon>Pseudomonadales</taxon>
        <taxon>Pseudomonadaceae</taxon>
        <taxon>Atopomonas</taxon>
    </lineage>
</organism>
<dbReference type="Proteomes" id="UP000185766">
    <property type="component" value="Unassembled WGS sequence"/>
</dbReference>
<dbReference type="InterPro" id="IPR007730">
    <property type="entry name" value="SPOR-like_dom"/>
</dbReference>
<evidence type="ECO:0000256" key="1">
    <source>
        <dbReference type="SAM" id="MobiDB-lite"/>
    </source>
</evidence>
<sequence length="517" mass="54899">MLHADDAFLDHYGFAHDPFAARVPGMKFFPAQRKTVLSQLHHLARYSQLMLLVSGPEGSGKTLLRKALAGSANKDSVKCVVLSGRGLMASRDVLMGIAQGLGGASSDLEEVFEQIEQLALTGQELYLLVDEADDLPDELLPLLFTLADGQGQARPHVFLFGTAALAARLERLAGDQERFHPITLAPYEYEDTCEYLAQRLKAAGADLDIFSEEQLEHIHEESGGWPGLINQVAREAAIDAMQDGQDAPEAGRKARFPIKHLAMVAVIALGVGAAWFMQGKSGDDVVATQSSELTLPPVTPVVEATVEPVAANPEPTLAEVSEPAQQEPQVQFDGVAQPLPLPVPTQPIERSATPAPAEAASAPEPAPVVVEPSAAPVAAPVVAAKPVVEPAPKAQEPAKPVATPVAKPAPVTASVSAVAGEGHEGWYAAQAGGQYALQVSALSSAVAAKAVVAKEGAQFRFYRKLVSGKPMFVVTYGQFATALEAKQAVAKLPAQYQRNKPWPKRFADIQREIRASR</sequence>
<dbReference type="InterPro" id="IPR052026">
    <property type="entry name" value="ExeA_AAA_ATPase_DNA-bind"/>
</dbReference>
<feature type="region of interest" description="Disordered" evidence="1">
    <location>
        <begin position="336"/>
        <end position="364"/>
    </location>
</feature>
<feature type="domain" description="SPOR" evidence="2">
    <location>
        <begin position="429"/>
        <end position="505"/>
    </location>
</feature>
<evidence type="ECO:0000313" key="3">
    <source>
        <dbReference type="EMBL" id="SEK53116.1"/>
    </source>
</evidence>